<keyword evidence="3" id="KW-1185">Reference proteome</keyword>
<proteinExistence type="predicted"/>
<feature type="compositionally biased region" description="Low complexity" evidence="1">
    <location>
        <begin position="86"/>
        <end position="100"/>
    </location>
</feature>
<dbReference type="Proteomes" id="UP000829685">
    <property type="component" value="Unassembled WGS sequence"/>
</dbReference>
<feature type="region of interest" description="Disordered" evidence="1">
    <location>
        <begin position="66"/>
        <end position="100"/>
    </location>
</feature>
<organism evidence="2 3">
    <name type="scientific">Neoarthrinium moseri</name>
    <dbReference type="NCBI Taxonomy" id="1658444"/>
    <lineage>
        <taxon>Eukaryota</taxon>
        <taxon>Fungi</taxon>
        <taxon>Dikarya</taxon>
        <taxon>Ascomycota</taxon>
        <taxon>Pezizomycotina</taxon>
        <taxon>Sordariomycetes</taxon>
        <taxon>Xylariomycetidae</taxon>
        <taxon>Amphisphaeriales</taxon>
        <taxon>Apiosporaceae</taxon>
        <taxon>Neoarthrinium</taxon>
    </lineage>
</organism>
<feature type="compositionally biased region" description="Polar residues" evidence="1">
    <location>
        <begin position="66"/>
        <end position="77"/>
    </location>
</feature>
<gene>
    <name evidence="2" type="ORF">JX265_006287</name>
</gene>
<dbReference type="AlphaFoldDB" id="A0A9P9WLS8"/>
<comment type="caution">
    <text evidence="2">The sequence shown here is derived from an EMBL/GenBank/DDBJ whole genome shotgun (WGS) entry which is preliminary data.</text>
</comment>
<protein>
    <submittedName>
        <fullName evidence="2">Uncharacterized protein</fullName>
    </submittedName>
</protein>
<evidence type="ECO:0000313" key="2">
    <source>
        <dbReference type="EMBL" id="KAI1870117.1"/>
    </source>
</evidence>
<accession>A0A9P9WLS8</accession>
<sequence>MASEDTHEQITECLMDILDTVTPVKAIRTDVITRVVVDDAGNVLLIPPNTGTIAVEFLAQAQEVTRANTSSEPTSIESNRDDFDDTGSQGSSSTTNSHNQGLQYSLRARTALQIRAGDTDPILYFSEAAISQLSVYQMRGLAHLERTKIVAVDWGCFATGGQLVDTLMLLYTVFRRLKKLILVVPQHNFWGSLKQGVLIQAPGGNRRADDSPYRRSQLTQAQTCNVAFYEEGASDIKSFNVGIRRATVLGDEKALAILPTKTQVLQFGDRLIPWTEIGNRIIRILRSPEFWIFTGISYAMEQLPLEFIPVPPHINLRDILITGTQPEEATRLPRVSRLQRQALRPSRREIYRLEHPAR</sequence>
<evidence type="ECO:0000256" key="1">
    <source>
        <dbReference type="SAM" id="MobiDB-lite"/>
    </source>
</evidence>
<name>A0A9P9WLS8_9PEZI</name>
<evidence type="ECO:0000313" key="3">
    <source>
        <dbReference type="Proteomes" id="UP000829685"/>
    </source>
</evidence>
<reference evidence="2" key="1">
    <citation type="submission" date="2021-03" db="EMBL/GenBank/DDBJ databases">
        <title>Revisited historic fungal species revealed as producer of novel bioactive compounds through whole genome sequencing and comparative genomics.</title>
        <authorList>
            <person name="Vignolle G.A."/>
            <person name="Hochenegger N."/>
            <person name="Mach R.L."/>
            <person name="Mach-Aigner A.R."/>
            <person name="Javad Rahimi M."/>
            <person name="Salim K.A."/>
            <person name="Chan C.M."/>
            <person name="Lim L.B.L."/>
            <person name="Cai F."/>
            <person name="Druzhinina I.S."/>
            <person name="U'Ren J.M."/>
            <person name="Derntl C."/>
        </authorList>
    </citation>
    <scope>NUCLEOTIDE SEQUENCE</scope>
    <source>
        <strain evidence="2">TUCIM 5799</strain>
    </source>
</reference>
<dbReference type="EMBL" id="JAFIMR010000014">
    <property type="protein sequence ID" value="KAI1870117.1"/>
    <property type="molecule type" value="Genomic_DNA"/>
</dbReference>